<gene>
    <name evidence="1" type="ORF">K2F26_00730</name>
</gene>
<accession>A0ABX8WZX9</accession>
<protein>
    <submittedName>
        <fullName evidence="1">Uncharacterized protein</fullName>
    </submittedName>
</protein>
<evidence type="ECO:0000313" key="1">
    <source>
        <dbReference type="EMBL" id="QYX32001.1"/>
    </source>
</evidence>
<evidence type="ECO:0000313" key="2">
    <source>
        <dbReference type="Proteomes" id="UP000826540"/>
    </source>
</evidence>
<dbReference type="Proteomes" id="UP000826540">
    <property type="component" value="Chromosome"/>
</dbReference>
<reference evidence="1 2" key="1">
    <citation type="journal article" date="2022" name="J. Am. Chem. Soc.">
        <title>Biosynthesis of Guanitoxin Enables Global Environmental Detection in Freshwater Cyanobacteria.</title>
        <authorList>
            <person name="Lima S.T."/>
            <person name="Fallon T.R."/>
            <person name="Cordoza J.L."/>
            <person name="Chekan J.R."/>
            <person name="Delbaje E."/>
            <person name="Hopiavuori A.R."/>
            <person name="Alvarenga D.O."/>
            <person name="Wood S.M."/>
            <person name="Luhavaya H."/>
            <person name="Baumgartner J.T."/>
            <person name="Dorr F.A."/>
            <person name="Etchegaray A."/>
            <person name="Pinto E."/>
            <person name="McKinnie S.M.K."/>
            <person name="Fiore M.F."/>
            <person name="Moore B.S."/>
        </authorList>
    </citation>
    <scope>NUCLEOTIDE SEQUENCE [LARGE SCALE GENOMIC DNA]</scope>
    <source>
        <strain evidence="1 2">ITEP-024</strain>
    </source>
</reference>
<name>A0ABX8WZX9_9CYAN</name>
<dbReference type="RefSeq" id="WP_220609969.1">
    <property type="nucleotide sequence ID" value="NZ_CP080598.1"/>
</dbReference>
<sequence>MENTTISIPVDAAIAQAYTKSSEEEQKKIQFLLALRMRELLDKPPMSLSQLMDEIGTKAEARGLTSEILEDLLNDE</sequence>
<keyword evidence="2" id="KW-1185">Reference proteome</keyword>
<proteinExistence type="predicted"/>
<dbReference type="EMBL" id="CP080598">
    <property type="protein sequence ID" value="QYX32001.1"/>
    <property type="molecule type" value="Genomic_DNA"/>
</dbReference>
<organism evidence="1 2">
    <name type="scientific">Sphaerospermopsis torques-reginae ITEP-024</name>
    <dbReference type="NCBI Taxonomy" id="984208"/>
    <lineage>
        <taxon>Bacteria</taxon>
        <taxon>Bacillati</taxon>
        <taxon>Cyanobacteriota</taxon>
        <taxon>Cyanophyceae</taxon>
        <taxon>Nostocales</taxon>
        <taxon>Aphanizomenonaceae</taxon>
        <taxon>Sphaerospermopsis</taxon>
        <taxon>Sphaerospermopsis torques-reginae</taxon>
    </lineage>
</organism>